<accession>A0A2K8UCC8</accession>
<protein>
    <submittedName>
        <fullName evidence="1">Uncharacterized protein</fullName>
    </submittedName>
</protein>
<dbReference type="AlphaFoldDB" id="A0A2K8UCC8"/>
<gene>
    <name evidence="1" type="ORF">THSYN_20905</name>
</gene>
<dbReference type="Proteomes" id="UP000232638">
    <property type="component" value="Chromosome"/>
</dbReference>
<dbReference type="KEGG" id="tsy:THSYN_20905"/>
<dbReference type="EMBL" id="CP020370">
    <property type="protein sequence ID" value="AUB83157.1"/>
    <property type="molecule type" value="Genomic_DNA"/>
</dbReference>
<keyword evidence="2" id="KW-1185">Reference proteome</keyword>
<proteinExistence type="predicted"/>
<sequence>MLPGTAGRGDRRHPQGGAIKAYNAWLIAKNEIASQHWEDLDRVIAAMAEAGRAMPARLREMGTGGLGVTLVEC</sequence>
<name>A0A2K8UCC8_9GAMM</name>
<reference evidence="1 2" key="1">
    <citation type="submission" date="2017-03" db="EMBL/GenBank/DDBJ databases">
        <title>Complete genome sequence of Candidatus 'Thiodictyon syntrophicum' sp. nov. strain Cad16T, a photolithoautotroph purple sulfur bacterium isolated from an alpine meromictic lake.</title>
        <authorList>
            <person name="Luedin S.M."/>
            <person name="Pothier J.F."/>
            <person name="Danza F."/>
            <person name="Storelli N."/>
            <person name="Wittwer M."/>
            <person name="Tonolla M."/>
        </authorList>
    </citation>
    <scope>NUCLEOTIDE SEQUENCE [LARGE SCALE GENOMIC DNA]</scope>
    <source>
        <strain evidence="1 2">Cad16T</strain>
    </source>
</reference>
<organism evidence="1 2">
    <name type="scientific">Candidatus Thiodictyon syntrophicum</name>
    <dbReference type="NCBI Taxonomy" id="1166950"/>
    <lineage>
        <taxon>Bacteria</taxon>
        <taxon>Pseudomonadati</taxon>
        <taxon>Pseudomonadota</taxon>
        <taxon>Gammaproteobacteria</taxon>
        <taxon>Chromatiales</taxon>
        <taxon>Chromatiaceae</taxon>
        <taxon>Thiodictyon</taxon>
    </lineage>
</organism>
<evidence type="ECO:0000313" key="1">
    <source>
        <dbReference type="EMBL" id="AUB83157.1"/>
    </source>
</evidence>
<evidence type="ECO:0000313" key="2">
    <source>
        <dbReference type="Proteomes" id="UP000232638"/>
    </source>
</evidence>